<name>A0ACC3BFU9_9EURO</name>
<proteinExistence type="predicted"/>
<evidence type="ECO:0000313" key="2">
    <source>
        <dbReference type="Proteomes" id="UP001177260"/>
    </source>
</evidence>
<evidence type="ECO:0000313" key="1">
    <source>
        <dbReference type="EMBL" id="KAK1149733.1"/>
    </source>
</evidence>
<dbReference type="Proteomes" id="UP001177260">
    <property type="component" value="Unassembled WGS sequence"/>
</dbReference>
<accession>A0ACC3BFU9</accession>
<dbReference type="EMBL" id="JAOPJF010000003">
    <property type="protein sequence ID" value="KAK1149733.1"/>
    <property type="molecule type" value="Genomic_DNA"/>
</dbReference>
<sequence length="812" mass="87905">MAMALLHAVLSLVHCRCDINCVSNDPIFVWHGMRHSSSESVLSTAKSYQIVPIMPSALVARAGVSPDQQAFWTSILLICETATAFVACPIFGFWVDSSIGRKIPFLLGLVLLAAAMAFFTAARSTTMYIVGRILQGLASAMVDVAGLALLRDGMGGDRLGEALGYVGTGQMVGLMAGPPLGGIVNRAGGYYAVCILGFAIVVVDAVMRLAVREKKAHDQNTSEMVEGANAVETEESHSKPPVTTSSADAEPSPQEAKAVSFAGLKILKQPRVVITLWALAMDGLIIGAFDATLPTYVEQLFGWDAFAAGLLFLAMAGPALLEPWFGRLCDRFGVRIMAVLGFAMYTPPLVCLQFVTQDSMSHKVLLAALMALCGLAPSVAQPALYVESQIVLEEMEQRSPGVFGPQGAVSQAFALQTMANYAGLSVGPIIGEKMLTMNPLDSGRFTFPAEWDQHVATILGFPSKASSVESLYEPLCNEIVDLAAAIADFEPVRLHTRPEDIPAAQALVQRKLRDPSQVSIVPVPINHCWVRDTGPVYVHDATGQLDPKQRLAISFEFNEWGNKNGWAGVDEYRYGTPAMTAEILRENTDFARNVIAADKSPSPVQTVVSRIRAEGGALVVDGEGTLIVAESCMVCEERNPGLSRDDIEAELRRVLGVEKVIWVPGRKNLDITDSHLDAEVRFLRPGVVVWSRHHPDSDKDWLDLSNEVLEALQSQTDAKGRKLEIHAVEEPPMSALPCAKDDEFVSGYVNFYFCNGGLVMPKFGAEEWDQRAKETLQALMPEREVRQVHLNAIPLSGGVIHCVTQQVPAPLA</sequence>
<organism evidence="1 2">
    <name type="scientific">Aspergillus melleus</name>
    <dbReference type="NCBI Taxonomy" id="138277"/>
    <lineage>
        <taxon>Eukaryota</taxon>
        <taxon>Fungi</taxon>
        <taxon>Dikarya</taxon>
        <taxon>Ascomycota</taxon>
        <taxon>Pezizomycotina</taxon>
        <taxon>Eurotiomycetes</taxon>
        <taxon>Eurotiomycetidae</taxon>
        <taxon>Eurotiales</taxon>
        <taxon>Aspergillaceae</taxon>
        <taxon>Aspergillus</taxon>
        <taxon>Aspergillus subgen. Circumdati</taxon>
    </lineage>
</organism>
<keyword evidence="2" id="KW-1185">Reference proteome</keyword>
<reference evidence="1 2" key="1">
    <citation type="journal article" date="2023" name="ACS Omega">
        <title>Identification of the Neoaspergillic Acid Biosynthesis Gene Cluster by Establishing an In Vitro CRISPR-Ribonucleoprotein Genetic System in Aspergillus melleus.</title>
        <authorList>
            <person name="Yuan B."/>
            <person name="Grau M.F."/>
            <person name="Murata R.M."/>
            <person name="Torok T."/>
            <person name="Venkateswaran K."/>
            <person name="Stajich J.E."/>
            <person name="Wang C.C.C."/>
        </authorList>
    </citation>
    <scope>NUCLEOTIDE SEQUENCE [LARGE SCALE GENOMIC DNA]</scope>
    <source>
        <strain evidence="1 2">IMV 1140</strain>
    </source>
</reference>
<protein>
    <submittedName>
        <fullName evidence="1">Uncharacterized protein</fullName>
    </submittedName>
</protein>
<comment type="caution">
    <text evidence="1">The sequence shown here is derived from an EMBL/GenBank/DDBJ whole genome shotgun (WGS) entry which is preliminary data.</text>
</comment>
<gene>
    <name evidence="1" type="ORF">N8T08_005287</name>
</gene>